<evidence type="ECO:0000256" key="7">
    <source>
        <dbReference type="RuleBase" id="RU367100"/>
    </source>
</evidence>
<evidence type="ECO:0000256" key="1">
    <source>
        <dbReference type="ARBA" id="ARBA00002489"/>
    </source>
</evidence>
<dbReference type="GO" id="GO:0016020">
    <property type="term" value="C:membrane"/>
    <property type="evidence" value="ECO:0007669"/>
    <property type="project" value="UniProtKB-SubCell"/>
</dbReference>
<dbReference type="AlphaFoldDB" id="A0A093VPK6"/>
<organism evidence="9">
    <name type="scientific">Talaromyces marneffei PM1</name>
    <dbReference type="NCBI Taxonomy" id="1077442"/>
    <lineage>
        <taxon>Eukaryota</taxon>
        <taxon>Fungi</taxon>
        <taxon>Dikarya</taxon>
        <taxon>Ascomycota</taxon>
        <taxon>Pezizomycotina</taxon>
        <taxon>Eurotiomycetes</taxon>
        <taxon>Eurotiomycetidae</taxon>
        <taxon>Eurotiales</taxon>
        <taxon>Trichocomaceae</taxon>
        <taxon>Talaromyces</taxon>
        <taxon>Talaromyces sect. Talaromyces</taxon>
    </lineage>
</organism>
<evidence type="ECO:0000256" key="8">
    <source>
        <dbReference type="SAM" id="MobiDB-lite"/>
    </source>
</evidence>
<dbReference type="PANTHER" id="PTHR40021:SF1">
    <property type="entry name" value="DEFECT AT LOW TEMPERATURE PROTEIN 1"/>
    <property type="match status" value="1"/>
</dbReference>
<proteinExistence type="inferred from homology"/>
<sequence length="410" mass="45114">MIFNALRILNSTVYFTLAIVLLALSLLTPGDFIYQCHVNHRLTNIFIVAGVYVLTVLLGLLIYASRIYTNRTALSGIPKAWIPVAKGEVDKKVQKEVEEGLNRSAIIAFQARPRNVSDESSEPIHDAELSVAADRPPWGAVSHAGWSAPSSVDFPGLRYESVIEELPHLIEAKAVSLVPAKPSLSSRGFLDPTITGEEDAPDPRLVELLQRPSTMGLREYIAHLTGLGLINPPELGPEFLAIYERARFSSRPLFEDEFRALMGIFAEILRGMKELDYRYLQEIGGFESRVDSESFIGPSDEEGETDTLNSEESVVPLRRERSTDSSTWSSSFHSMHTAPIVPGSASPTLTQPTGRYASGGLQDPWSNSLSRTRSIASQSSGSVIRLTRTRSSTDLPYEIDLPRLNNTGSV</sequence>
<evidence type="ECO:0000256" key="2">
    <source>
        <dbReference type="ARBA" id="ARBA00005550"/>
    </source>
</evidence>
<feature type="compositionally biased region" description="Polar residues" evidence="8">
    <location>
        <begin position="364"/>
        <end position="381"/>
    </location>
</feature>
<comment type="caution">
    <text evidence="9">The sequence shown here is derived from an EMBL/GenBank/DDBJ whole genome shotgun (WGS) entry which is preliminary data.</text>
</comment>
<evidence type="ECO:0000256" key="6">
    <source>
        <dbReference type="ARBA" id="ARBA00023136"/>
    </source>
</evidence>
<evidence type="ECO:0000256" key="5">
    <source>
        <dbReference type="ARBA" id="ARBA00022989"/>
    </source>
</evidence>
<comment type="similarity">
    <text evidence="2 7">Belongs to the DLT1 family.</text>
</comment>
<dbReference type="EMBL" id="JPOX01000012">
    <property type="protein sequence ID" value="KFX48566.1"/>
    <property type="molecule type" value="Genomic_DNA"/>
</dbReference>
<reference evidence="9" key="2">
    <citation type="journal article" date="2014" name="PLoS Genet.">
        <title>Signature gene expression reveals novel clues to the molecular mechanisms of dimorphic transition in Penicillium marneffei.</title>
        <authorList>
            <person name="Yang E."/>
            <person name="Wang G."/>
            <person name="Cai J."/>
            <person name="Woo P.C."/>
            <person name="Lau S.K."/>
            <person name="Yuen K.-Y."/>
            <person name="Chow W.-N."/>
            <person name="Lin X."/>
        </authorList>
    </citation>
    <scope>NUCLEOTIDE SEQUENCE</scope>
    <source>
        <strain evidence="9">PM1</strain>
    </source>
</reference>
<name>A0A093VPK6_TALMA</name>
<dbReference type="eggNOG" id="ENOG502RAJJ">
    <property type="taxonomic scope" value="Eukaryota"/>
</dbReference>
<dbReference type="PANTHER" id="PTHR40021">
    <property type="entry name" value="DEFECT AT LOW TEMPERATURE PROTEIN 1"/>
    <property type="match status" value="1"/>
</dbReference>
<feature type="transmembrane region" description="Helical" evidence="7">
    <location>
        <begin position="45"/>
        <end position="64"/>
    </location>
</feature>
<comment type="function">
    <text evidence="1 7">Required for growth under high-pressure and low-temperature conditions.</text>
</comment>
<evidence type="ECO:0000313" key="9">
    <source>
        <dbReference type="EMBL" id="KFX48566.1"/>
    </source>
</evidence>
<feature type="transmembrane region" description="Helical" evidence="7">
    <location>
        <begin position="12"/>
        <end position="33"/>
    </location>
</feature>
<gene>
    <name evidence="7" type="primary">DLT1</name>
    <name evidence="9" type="ORF">GQ26_0122530</name>
</gene>
<feature type="region of interest" description="Disordered" evidence="8">
    <location>
        <begin position="291"/>
        <end position="381"/>
    </location>
</feature>
<reference key="1">
    <citation type="journal article" date="2014" name="PLoS Genet.">
        <title>Signature Gene Expression Reveals Novel Clues to the Molecular Mechanisms of Dimorphic Transition in Penicillium marneffei.</title>
        <authorList>
            <person name="Yang E."/>
            <person name="Wang G."/>
            <person name="Cai J."/>
            <person name="Woo P.C."/>
            <person name="Lau S.K."/>
            <person name="Yuen K.-Y."/>
            <person name="Chow W.-N."/>
            <person name="Lin X."/>
        </authorList>
    </citation>
    <scope>NUCLEOTIDE SEQUENCE [LARGE SCALE GENOMIC DNA]</scope>
    <source>
        <strain>PM1</strain>
    </source>
</reference>
<comment type="subcellular location">
    <subcellularLocation>
        <location evidence="7">Membrane</location>
        <topology evidence="7">Multi-pass membrane protein</topology>
    </subcellularLocation>
</comment>
<feature type="compositionally biased region" description="Low complexity" evidence="8">
    <location>
        <begin position="324"/>
        <end position="337"/>
    </location>
</feature>
<dbReference type="HOGENOM" id="CLU_022833_2_0_1"/>
<dbReference type="InterPro" id="IPR038869">
    <property type="entry name" value="DLT1"/>
</dbReference>
<keyword evidence="6 7" id="KW-0472">Membrane</keyword>
<evidence type="ECO:0000256" key="4">
    <source>
        <dbReference type="ARBA" id="ARBA00022692"/>
    </source>
</evidence>
<evidence type="ECO:0000256" key="3">
    <source>
        <dbReference type="ARBA" id="ARBA00021353"/>
    </source>
</evidence>
<protein>
    <recommendedName>
        <fullName evidence="3 7">Defect at low temperature protein 1</fullName>
    </recommendedName>
</protein>
<keyword evidence="5 7" id="KW-1133">Transmembrane helix</keyword>
<keyword evidence="4 7" id="KW-0812">Transmembrane</keyword>
<accession>A0A093VPK6</accession>